<evidence type="ECO:0000256" key="21">
    <source>
        <dbReference type="SAM" id="Phobius"/>
    </source>
</evidence>
<dbReference type="GO" id="GO:0004674">
    <property type="term" value="F:protein serine/threonine kinase activity"/>
    <property type="evidence" value="ECO:0007669"/>
    <property type="project" value="UniProtKB-KW"/>
</dbReference>
<evidence type="ECO:0000259" key="22">
    <source>
        <dbReference type="PROSITE" id="PS50011"/>
    </source>
</evidence>
<evidence type="ECO:0000256" key="2">
    <source>
        <dbReference type="ARBA" id="ARBA00004167"/>
    </source>
</evidence>
<evidence type="ECO:0000256" key="20">
    <source>
        <dbReference type="PROSITE-ProRule" id="PRU10141"/>
    </source>
</evidence>
<keyword evidence="10" id="KW-0677">Repeat</keyword>
<dbReference type="PROSITE" id="PS00518">
    <property type="entry name" value="ZF_RING_1"/>
    <property type="match status" value="1"/>
</dbReference>
<dbReference type="Pfam" id="PF22191">
    <property type="entry name" value="IBR_1"/>
    <property type="match status" value="1"/>
</dbReference>
<evidence type="ECO:0000256" key="5">
    <source>
        <dbReference type="ARBA" id="ARBA00022527"/>
    </source>
</evidence>
<evidence type="ECO:0000256" key="13">
    <source>
        <dbReference type="ARBA" id="ARBA00022777"/>
    </source>
</evidence>
<dbReference type="Proteomes" id="UP000683925">
    <property type="component" value="Unassembled WGS sequence"/>
</dbReference>
<dbReference type="PROSITE" id="PS50089">
    <property type="entry name" value="ZF_RING_2"/>
    <property type="match status" value="1"/>
</dbReference>
<dbReference type="InterPro" id="IPR001841">
    <property type="entry name" value="Znf_RING"/>
</dbReference>
<dbReference type="PROSITE" id="PS00107">
    <property type="entry name" value="PROTEIN_KINASE_ATP"/>
    <property type="match status" value="1"/>
</dbReference>
<dbReference type="EC" id="2.3.2.31" evidence="4"/>
<keyword evidence="26" id="KW-1185">Reference proteome</keyword>
<dbReference type="SMART" id="SM00184">
    <property type="entry name" value="RING"/>
    <property type="match status" value="2"/>
</dbReference>
<dbReference type="PROSITE" id="PS50011">
    <property type="entry name" value="PROTEIN_KINASE_DOM"/>
    <property type="match status" value="1"/>
</dbReference>
<dbReference type="OMA" id="RIGEWNT"/>
<organism evidence="25 26">
    <name type="scientific">Paramecium octaurelia</name>
    <dbReference type="NCBI Taxonomy" id="43137"/>
    <lineage>
        <taxon>Eukaryota</taxon>
        <taxon>Sar</taxon>
        <taxon>Alveolata</taxon>
        <taxon>Ciliophora</taxon>
        <taxon>Intramacronucleata</taxon>
        <taxon>Oligohymenophorea</taxon>
        <taxon>Peniculida</taxon>
        <taxon>Parameciidae</taxon>
        <taxon>Paramecium</taxon>
    </lineage>
</organism>
<evidence type="ECO:0000256" key="17">
    <source>
        <dbReference type="ARBA" id="ARBA00022989"/>
    </source>
</evidence>
<dbReference type="PROSITE" id="PS00108">
    <property type="entry name" value="PROTEIN_KINASE_ST"/>
    <property type="match status" value="1"/>
</dbReference>
<comment type="pathway">
    <text evidence="3">Protein modification; protein ubiquitination.</text>
</comment>
<sequence>MNCQICFLDKQMIKPGDCSHQFCKECIIMYLKEAIKSGSVFKITCPTCTTEYSALVIKQYCEDLFPKYLELKQKAIITCSVCKEDLKTHKCGTNVCAKCGEIHSGQCSQRCPNCLIPIEKVSGCNHMVCKCKYEFCWICKGQYSKYHYRLWNLFGCPFPGSMMRTIEPLQYPMLLRLLMVLPKIIAFILIFCILLLIYPFFCFIITVKFHYQQFKIKKIRILLVFLFPLTYLIHFFYKGIFAVQHKLHSVIYRHLEIIFVQYLIMQQSEIQLNNYDEIQLKMQQSQQSKCLLEQQASHYEMNKQNESVFTTFENFESYSELQQKLSDAIKYETLQFKQYRKQISQTLNEAQTIVVDYFQETKKEIKKIINSLKTTEFQYKLTQNSQEKIKQSLIDQPFKQQYQQEKFNDILQMLNILIQYSKSFHQLKFEISKSEQLFNNQVQVTGNHCFGLKHGCHFYKFQDLQFKGGEYHYGVKEGQWKEIIWARSEPIELIYEQGQYFNGKRIGEWNTIDLIANQILSYGNYDEFGNKQGKWLEMKIKQDENNNIKIVEWHQNYVNDFPQNERRLTSIIRPTVLKYQQQRDIQQNKENKNLEIMKYFCNCNLKVKCFIYSNLNPLMLSLCKNYSLNSEIINLINIHSVFHQKNSKKQNLVEINFLNGKKAQFMAKTERAAKKWVDSLNQALLYNQWITEKQNSSISVQDACEDDNNDKVFIEDNVLQNQNYQYLKEGFDDISSLDIKQFELQKQLGEGLFGKVFLAKYKNNNIYALKQMQKSFLKKQNYLKYAITEMEILKSVDCPFIIKSYAFLENEKYYYIIMEYCPGRDLIHNLIVHGKFNENESRFYMAELIIAIEYLHKKNILYRDLKPENILIDRRGHIKLIDFGLCKTEIKDGERSLSFCGSPYYMSPEMIDQRGATKASDIYGLGAIFYELVTGKSPYFDKNQENVKQHIKDAKLTYPSNISQQARDLIQQMLEVDDSKRITLNAVKSDNFFSGVDWGRMYKQQYIPPIREFEDLSDDD</sequence>
<feature type="domain" description="RING-type" evidence="24">
    <location>
        <begin position="1"/>
        <end position="160"/>
    </location>
</feature>
<dbReference type="PROSITE" id="PS51873">
    <property type="entry name" value="TRIAD"/>
    <property type="match status" value="1"/>
</dbReference>
<dbReference type="InterPro" id="IPR017441">
    <property type="entry name" value="Protein_kinase_ATP_BS"/>
</dbReference>
<feature type="binding site" evidence="20">
    <location>
        <position position="770"/>
    </location>
    <ligand>
        <name>ATP</name>
        <dbReference type="ChEBI" id="CHEBI:30616"/>
    </ligand>
</feature>
<feature type="transmembrane region" description="Helical" evidence="21">
    <location>
        <begin position="219"/>
        <end position="237"/>
    </location>
</feature>
<dbReference type="InterPro" id="IPR008271">
    <property type="entry name" value="Ser/Thr_kinase_AS"/>
</dbReference>
<evidence type="ECO:0000256" key="18">
    <source>
        <dbReference type="ARBA" id="ARBA00023136"/>
    </source>
</evidence>
<comment type="subcellular location">
    <subcellularLocation>
        <location evidence="2">Membrane</location>
        <topology evidence="2">Single-pass membrane protein</topology>
    </subcellularLocation>
</comment>
<evidence type="ECO:0000256" key="12">
    <source>
        <dbReference type="ARBA" id="ARBA00022771"/>
    </source>
</evidence>
<evidence type="ECO:0000256" key="11">
    <source>
        <dbReference type="ARBA" id="ARBA00022741"/>
    </source>
</evidence>
<dbReference type="InterPro" id="IPR017907">
    <property type="entry name" value="Znf_RING_CS"/>
</dbReference>
<dbReference type="InterPro" id="IPR044066">
    <property type="entry name" value="TRIAD_supradom"/>
</dbReference>
<dbReference type="OrthoDB" id="296305at2759"/>
<name>A0A8S1U5M2_PAROT</name>
<dbReference type="CDD" id="cd05123">
    <property type="entry name" value="STKc_AGC"/>
    <property type="match status" value="1"/>
</dbReference>
<keyword evidence="11 20" id="KW-0547">Nucleotide-binding</keyword>
<dbReference type="SMART" id="SM00220">
    <property type="entry name" value="S_TKc"/>
    <property type="match status" value="1"/>
</dbReference>
<dbReference type="Pfam" id="PF00069">
    <property type="entry name" value="Pkinase"/>
    <property type="match status" value="1"/>
</dbReference>
<comment type="caution">
    <text evidence="25">The sequence shown here is derived from an EMBL/GenBank/DDBJ whole genome shotgun (WGS) entry which is preliminary data.</text>
</comment>
<keyword evidence="16 20" id="KW-0067">ATP-binding</keyword>
<feature type="domain" description="RING-type" evidence="23">
    <location>
        <begin position="3"/>
        <end position="49"/>
    </location>
</feature>
<evidence type="ECO:0000256" key="3">
    <source>
        <dbReference type="ARBA" id="ARBA00004906"/>
    </source>
</evidence>
<evidence type="ECO:0000256" key="7">
    <source>
        <dbReference type="ARBA" id="ARBA00022679"/>
    </source>
</evidence>
<protein>
    <recommendedName>
        <fullName evidence="4">RBR-type E3 ubiquitin transferase</fullName>
        <ecNumber evidence="4">2.3.2.31</ecNumber>
    </recommendedName>
</protein>
<evidence type="ECO:0000256" key="4">
    <source>
        <dbReference type="ARBA" id="ARBA00012251"/>
    </source>
</evidence>
<evidence type="ECO:0000256" key="1">
    <source>
        <dbReference type="ARBA" id="ARBA00001798"/>
    </source>
</evidence>
<dbReference type="GO" id="GO:0005524">
    <property type="term" value="F:ATP binding"/>
    <property type="evidence" value="ECO:0007669"/>
    <property type="project" value="UniProtKB-UniRule"/>
</dbReference>
<keyword evidence="15" id="KW-0862">Zinc</keyword>
<feature type="transmembrane region" description="Helical" evidence="21">
    <location>
        <begin position="184"/>
        <end position="207"/>
    </location>
</feature>
<gene>
    <name evidence="25" type="ORF">POCTA_138.1.T0380130</name>
</gene>
<dbReference type="InterPro" id="IPR000719">
    <property type="entry name" value="Prot_kinase_dom"/>
</dbReference>
<keyword evidence="17 21" id="KW-1133">Transmembrane helix</keyword>
<dbReference type="FunFam" id="1.10.510.10:FF:000048">
    <property type="entry name" value="Protein kinase C"/>
    <property type="match status" value="1"/>
</dbReference>
<keyword evidence="14" id="KW-0833">Ubl conjugation pathway</keyword>
<dbReference type="EMBL" id="CAJJDP010000038">
    <property type="protein sequence ID" value="CAD8160355.1"/>
    <property type="molecule type" value="Genomic_DNA"/>
</dbReference>
<evidence type="ECO:0000313" key="26">
    <source>
        <dbReference type="Proteomes" id="UP000683925"/>
    </source>
</evidence>
<keyword evidence="5" id="KW-0723">Serine/threonine-protein kinase</keyword>
<dbReference type="FunFam" id="3.30.40.10:FF:000051">
    <property type="entry name" value="RBR-type E3 ubiquitin transferase"/>
    <property type="match status" value="1"/>
</dbReference>
<proteinExistence type="predicted"/>
<keyword evidence="8 21" id="KW-0812">Transmembrane</keyword>
<keyword evidence="12 19" id="KW-0863">Zinc-finger</keyword>
<dbReference type="GO" id="GO:0008270">
    <property type="term" value="F:zinc ion binding"/>
    <property type="evidence" value="ECO:0007669"/>
    <property type="project" value="UniProtKB-KW"/>
</dbReference>
<keyword evidence="9" id="KW-0479">Metal-binding</keyword>
<keyword evidence="6" id="KW-0597">Phosphoprotein</keyword>
<keyword evidence="13" id="KW-0418">Kinase</keyword>
<evidence type="ECO:0000256" key="19">
    <source>
        <dbReference type="PROSITE-ProRule" id="PRU00175"/>
    </source>
</evidence>
<reference evidence="25" key="1">
    <citation type="submission" date="2021-01" db="EMBL/GenBank/DDBJ databases">
        <authorList>
            <consortium name="Genoscope - CEA"/>
            <person name="William W."/>
        </authorList>
    </citation>
    <scope>NUCLEOTIDE SEQUENCE</scope>
</reference>
<dbReference type="GO" id="GO:0005737">
    <property type="term" value="C:cytoplasm"/>
    <property type="evidence" value="ECO:0007669"/>
    <property type="project" value="UniProtKB-ARBA"/>
</dbReference>
<dbReference type="GO" id="GO:0031090">
    <property type="term" value="C:organelle membrane"/>
    <property type="evidence" value="ECO:0007669"/>
    <property type="project" value="UniProtKB-ARBA"/>
</dbReference>
<keyword evidence="7" id="KW-0808">Transferase</keyword>
<accession>A0A8S1U5M2</accession>
<feature type="domain" description="Protein kinase" evidence="22">
    <location>
        <begin position="742"/>
        <end position="993"/>
    </location>
</feature>
<evidence type="ECO:0000313" key="25">
    <source>
        <dbReference type="EMBL" id="CAD8160355.1"/>
    </source>
</evidence>
<evidence type="ECO:0000256" key="6">
    <source>
        <dbReference type="ARBA" id="ARBA00022553"/>
    </source>
</evidence>
<evidence type="ECO:0000256" key="14">
    <source>
        <dbReference type="ARBA" id="ARBA00022786"/>
    </source>
</evidence>
<evidence type="ECO:0000256" key="16">
    <source>
        <dbReference type="ARBA" id="ARBA00022840"/>
    </source>
</evidence>
<evidence type="ECO:0000259" key="23">
    <source>
        <dbReference type="PROSITE" id="PS50089"/>
    </source>
</evidence>
<dbReference type="GO" id="GO:0061630">
    <property type="term" value="F:ubiquitin protein ligase activity"/>
    <property type="evidence" value="ECO:0007669"/>
    <property type="project" value="UniProtKB-EC"/>
</dbReference>
<comment type="catalytic activity">
    <reaction evidence="1">
        <text>[E2 ubiquitin-conjugating enzyme]-S-ubiquitinyl-L-cysteine + [acceptor protein]-L-lysine = [E2 ubiquitin-conjugating enzyme]-L-cysteine + [acceptor protein]-N(6)-ubiquitinyl-L-lysine.</text>
        <dbReference type="EC" id="2.3.2.31"/>
    </reaction>
</comment>
<dbReference type="AlphaFoldDB" id="A0A8S1U5M2"/>
<keyword evidence="18 21" id="KW-0472">Membrane</keyword>
<dbReference type="PANTHER" id="PTHR24351">
    <property type="entry name" value="RIBOSOMAL PROTEIN S6 KINASE"/>
    <property type="match status" value="1"/>
</dbReference>
<evidence type="ECO:0000256" key="10">
    <source>
        <dbReference type="ARBA" id="ARBA00022737"/>
    </source>
</evidence>
<evidence type="ECO:0000256" key="8">
    <source>
        <dbReference type="ARBA" id="ARBA00022692"/>
    </source>
</evidence>
<dbReference type="InterPro" id="IPR045270">
    <property type="entry name" value="STKc_AGC"/>
</dbReference>
<evidence type="ECO:0000256" key="9">
    <source>
        <dbReference type="ARBA" id="ARBA00022723"/>
    </source>
</evidence>
<evidence type="ECO:0000259" key="24">
    <source>
        <dbReference type="PROSITE" id="PS51873"/>
    </source>
</evidence>
<evidence type="ECO:0000256" key="15">
    <source>
        <dbReference type="ARBA" id="ARBA00022833"/>
    </source>
</evidence>